<dbReference type="Pfam" id="PF03559">
    <property type="entry name" value="Hexose_dehydrat"/>
    <property type="match status" value="2"/>
</dbReference>
<sequence length="466" mass="50341">MTLPGSPLVADIALWRAEQAHRSGFAVARRPLTQVARWTLGDDALAHDTGGFFRVLGIETRARDDAGGPDMVERQPFIDQPEIGILGFLSRRKAGGRELLVQAKTEPGNIGAVQLAPTFQCTPSNYERRHAGTVAPYLDLFRDADAGAIVADARQSEQGSRFLGKRNRNMLVEVTQAQAPEPADAAWRWLPAADVLRLLAWDNVLNTDARSVLVSAPWDRLADGPAFAGWRGRGGFGEAVAQSHAAADDAGEETSARLAAWLARHRAARQHLHARLPLAAIPGWRLAEAGLVPDIAAERPGGFAVHGFDVRARDREVPEWQQPLVESTGEGTVTLLCQRRRGILHLLLRAIGEAGLANRVEVTASLQVAPGAAMPAPWRTLHAAAEDGRAAVRLACRQSEEGGRFFQDSNLYRVVELPEDMAVPMADDLRWATVRQFESLCRTPGTVTNEGRSAASLLLSLAGGPA</sequence>
<evidence type="ECO:0000313" key="2">
    <source>
        <dbReference type="EMBL" id="ROP99933.1"/>
    </source>
</evidence>
<dbReference type="AlphaFoldDB" id="A0A3N1LXL6"/>
<dbReference type="InterPro" id="IPR005212">
    <property type="entry name" value="EvaA-like"/>
</dbReference>
<gene>
    <name evidence="2" type="ORF">EDC65_1728</name>
</gene>
<dbReference type="OrthoDB" id="9814961at2"/>
<organism evidence="2 3">
    <name type="scientific">Stella humosa</name>
    <dbReference type="NCBI Taxonomy" id="94"/>
    <lineage>
        <taxon>Bacteria</taxon>
        <taxon>Pseudomonadati</taxon>
        <taxon>Pseudomonadota</taxon>
        <taxon>Alphaproteobacteria</taxon>
        <taxon>Rhodospirillales</taxon>
        <taxon>Stellaceae</taxon>
        <taxon>Stella</taxon>
    </lineage>
</organism>
<evidence type="ECO:0000259" key="1">
    <source>
        <dbReference type="Pfam" id="PF03559"/>
    </source>
</evidence>
<dbReference type="Gene3D" id="3.90.79.40">
    <property type="entry name" value="EvaA sugar 2,3-dehydratase subunit"/>
    <property type="match status" value="2"/>
</dbReference>
<name>A0A3N1LXL6_9PROT</name>
<evidence type="ECO:0000313" key="3">
    <source>
        <dbReference type="Proteomes" id="UP000278222"/>
    </source>
</evidence>
<reference evidence="2 3" key="1">
    <citation type="submission" date="2018-11" db="EMBL/GenBank/DDBJ databases">
        <title>Genomic Encyclopedia of Type Strains, Phase IV (KMG-IV): sequencing the most valuable type-strain genomes for metagenomic binning, comparative biology and taxonomic classification.</title>
        <authorList>
            <person name="Goeker M."/>
        </authorList>
    </citation>
    <scope>NUCLEOTIDE SEQUENCE [LARGE SCALE GENOMIC DNA]</scope>
    <source>
        <strain evidence="2 3">DSM 5900</strain>
    </source>
</reference>
<proteinExistence type="predicted"/>
<dbReference type="InterPro" id="IPR038153">
    <property type="entry name" value="EvaA-like_sf"/>
</dbReference>
<accession>A0A3N1LXL6</accession>
<keyword evidence="3" id="KW-1185">Reference proteome</keyword>
<feature type="domain" description="dTDP-4-dehydro-6-deoxy-alpha-D-glucopyranose 2,3-dehydratase" evidence="1">
    <location>
        <begin position="257"/>
        <end position="457"/>
    </location>
</feature>
<comment type="caution">
    <text evidence="2">The sequence shown here is derived from an EMBL/GenBank/DDBJ whole genome shotgun (WGS) entry which is preliminary data.</text>
</comment>
<dbReference type="EMBL" id="RJKX01000013">
    <property type="protein sequence ID" value="ROP99933.1"/>
    <property type="molecule type" value="Genomic_DNA"/>
</dbReference>
<dbReference type="Proteomes" id="UP000278222">
    <property type="component" value="Unassembled WGS sequence"/>
</dbReference>
<feature type="domain" description="dTDP-4-dehydro-6-deoxy-alpha-D-glucopyranose 2,3-dehydratase" evidence="1">
    <location>
        <begin position="11"/>
        <end position="214"/>
    </location>
</feature>
<protein>
    <submittedName>
        <fullName evidence="2">Oxidase EvaA</fullName>
    </submittedName>
</protein>
<dbReference type="GO" id="GO:0016829">
    <property type="term" value="F:lyase activity"/>
    <property type="evidence" value="ECO:0007669"/>
    <property type="project" value="InterPro"/>
</dbReference>